<evidence type="ECO:0000313" key="2">
    <source>
        <dbReference type="EMBL" id="KAJ7321883.1"/>
    </source>
</evidence>
<reference evidence="2" key="1">
    <citation type="submission" date="2023-03" db="EMBL/GenBank/DDBJ databases">
        <title>Massive genome expansion in bonnet fungi (Mycena s.s.) driven by repeated elements and novel gene families across ecological guilds.</title>
        <authorList>
            <consortium name="Lawrence Berkeley National Laboratory"/>
            <person name="Harder C.B."/>
            <person name="Miyauchi S."/>
            <person name="Viragh M."/>
            <person name="Kuo A."/>
            <person name="Thoen E."/>
            <person name="Andreopoulos B."/>
            <person name="Lu D."/>
            <person name="Skrede I."/>
            <person name="Drula E."/>
            <person name="Henrissat B."/>
            <person name="Morin E."/>
            <person name="Kohler A."/>
            <person name="Barry K."/>
            <person name="LaButti K."/>
            <person name="Morin E."/>
            <person name="Salamov A."/>
            <person name="Lipzen A."/>
            <person name="Mereny Z."/>
            <person name="Hegedus B."/>
            <person name="Baldrian P."/>
            <person name="Stursova M."/>
            <person name="Weitz H."/>
            <person name="Taylor A."/>
            <person name="Grigoriev I.V."/>
            <person name="Nagy L.G."/>
            <person name="Martin F."/>
            <person name="Kauserud H."/>
        </authorList>
    </citation>
    <scope>NUCLEOTIDE SEQUENCE</scope>
    <source>
        <strain evidence="2">CBHHK002</strain>
    </source>
</reference>
<dbReference type="EMBL" id="JARIHO010000049">
    <property type="protein sequence ID" value="KAJ7321883.1"/>
    <property type="molecule type" value="Genomic_DNA"/>
</dbReference>
<gene>
    <name evidence="2" type="ORF">DFH08DRAFT_1085756</name>
</gene>
<protein>
    <submittedName>
        <fullName evidence="2">Uncharacterized protein</fullName>
    </submittedName>
</protein>
<name>A0AAD6ZGH8_9AGAR</name>
<evidence type="ECO:0000256" key="1">
    <source>
        <dbReference type="SAM" id="MobiDB-lite"/>
    </source>
</evidence>
<feature type="compositionally biased region" description="Acidic residues" evidence="1">
    <location>
        <begin position="269"/>
        <end position="278"/>
    </location>
</feature>
<feature type="region of interest" description="Disordered" evidence="1">
    <location>
        <begin position="16"/>
        <end position="35"/>
    </location>
</feature>
<dbReference type="AlphaFoldDB" id="A0AAD6ZGH8"/>
<evidence type="ECO:0000313" key="3">
    <source>
        <dbReference type="Proteomes" id="UP001218218"/>
    </source>
</evidence>
<dbReference type="Proteomes" id="UP001218218">
    <property type="component" value="Unassembled WGS sequence"/>
</dbReference>
<comment type="caution">
    <text evidence="2">The sequence shown here is derived from an EMBL/GenBank/DDBJ whole genome shotgun (WGS) entry which is preliminary data.</text>
</comment>
<keyword evidence="3" id="KW-1185">Reference proteome</keyword>
<accession>A0AAD6ZGH8</accession>
<feature type="region of interest" description="Disordered" evidence="1">
    <location>
        <begin position="264"/>
        <end position="284"/>
    </location>
</feature>
<proteinExistence type="predicted"/>
<sequence length="284" mass="30573">MPGTVKKLVELLPQRAAAQESGQPGSANNCADNNNAGNAEEKDVAFFVLERFAASGRVEGFRKAFHSVPANDQGFICEGAHPNHGNVVPVAVVPLPHRLTPLEVLVVVKTRADKPATSRVVGRRFIGAPEITTSMQHNIDNAESPASALPCMWHFIKSFQRERLRATRLTFSLRTEVGTCSAFALLWKAKLLAGMRAAAVCLQPGTRVHLPGPSIAGLAGVNRGVCQRPGEDEEADLKAEIQRLQHENVVLLSSIQAATQALNDMEAGQIEDEEDETSDGSTEI</sequence>
<organism evidence="2 3">
    <name type="scientific">Mycena albidolilacea</name>
    <dbReference type="NCBI Taxonomy" id="1033008"/>
    <lineage>
        <taxon>Eukaryota</taxon>
        <taxon>Fungi</taxon>
        <taxon>Dikarya</taxon>
        <taxon>Basidiomycota</taxon>
        <taxon>Agaricomycotina</taxon>
        <taxon>Agaricomycetes</taxon>
        <taxon>Agaricomycetidae</taxon>
        <taxon>Agaricales</taxon>
        <taxon>Marasmiineae</taxon>
        <taxon>Mycenaceae</taxon>
        <taxon>Mycena</taxon>
    </lineage>
</organism>